<feature type="transmembrane region" description="Helical" evidence="1">
    <location>
        <begin position="127"/>
        <end position="147"/>
    </location>
</feature>
<name>A0A183C2G6_GLOPA</name>
<keyword evidence="1" id="KW-0472">Membrane</keyword>
<protein>
    <submittedName>
        <fullName evidence="3">G protein-coupled receptor</fullName>
    </submittedName>
</protein>
<dbReference type="Proteomes" id="UP000050741">
    <property type="component" value="Unassembled WGS sequence"/>
</dbReference>
<sequence>MHFSFSCTLFTRMYIGICWLCGLIYSLILNFKPHLRAFACVASLTAIYPPAFIQEDDMLFKLIVAVGQINLATTAYTPTAFYGIGLLWMVGTKVWKVYWHANAEHQQSAPPNVPLATDNYSHERIRLYTICILGTMPPFVLTVFMQNCYSNNRSPVDQTMIMTFTILYAIYHIQQPMVMLMLSRELREEMRKGFGKMWKKARLSNGNRAVVAQHTNSIKIAWPKQLDKA</sequence>
<reference evidence="2" key="2">
    <citation type="submission" date="2014-05" db="EMBL/GenBank/DDBJ databases">
        <title>The genome and life-stage specific transcriptomes of Globodera pallida elucidate key aspects of plant parasitism by a cyst nematode.</title>
        <authorList>
            <person name="Cotton J.A."/>
            <person name="Lilley C.J."/>
            <person name="Jones L.M."/>
            <person name="Kikuchi T."/>
            <person name="Reid A.J."/>
            <person name="Thorpe P."/>
            <person name="Tsai I.J."/>
            <person name="Beasley H."/>
            <person name="Blok V."/>
            <person name="Cock P.J.A."/>
            <person name="Van den Akker S.E."/>
            <person name="Holroyd N."/>
            <person name="Hunt M."/>
            <person name="Mantelin S."/>
            <person name="Naghra H."/>
            <person name="Pain A."/>
            <person name="Palomares-Rius J.E."/>
            <person name="Zarowiecki M."/>
            <person name="Berriman M."/>
            <person name="Jones J.T."/>
            <person name="Urwin P.E."/>
        </authorList>
    </citation>
    <scope>NUCLEOTIDE SEQUENCE [LARGE SCALE GENOMIC DNA]</scope>
    <source>
        <strain evidence="2">Lindley</strain>
    </source>
</reference>
<feature type="transmembrane region" description="Helical" evidence="1">
    <location>
        <begin position="159"/>
        <end position="182"/>
    </location>
</feature>
<feature type="transmembrane region" description="Helical" evidence="1">
    <location>
        <begin position="35"/>
        <end position="53"/>
    </location>
</feature>
<keyword evidence="1" id="KW-1133">Transmembrane helix</keyword>
<keyword evidence="1" id="KW-0812">Transmembrane</keyword>
<reference evidence="2" key="1">
    <citation type="submission" date="2013-12" db="EMBL/GenBank/DDBJ databases">
        <authorList>
            <person name="Aslett M."/>
        </authorList>
    </citation>
    <scope>NUCLEOTIDE SEQUENCE [LARGE SCALE GENOMIC DNA]</scope>
    <source>
        <strain evidence="2">Lindley</strain>
    </source>
</reference>
<evidence type="ECO:0000313" key="3">
    <source>
        <dbReference type="WBParaSite" id="GPLIN_000706000"/>
    </source>
</evidence>
<evidence type="ECO:0000313" key="2">
    <source>
        <dbReference type="Proteomes" id="UP000050741"/>
    </source>
</evidence>
<dbReference type="WBParaSite" id="GPLIN_000706000">
    <property type="protein sequence ID" value="GPLIN_000706000"/>
    <property type="gene ID" value="GPLIN_000706000"/>
</dbReference>
<evidence type="ECO:0000256" key="1">
    <source>
        <dbReference type="SAM" id="Phobius"/>
    </source>
</evidence>
<keyword evidence="2" id="KW-1185">Reference proteome</keyword>
<proteinExistence type="predicted"/>
<feature type="transmembrane region" description="Helical" evidence="1">
    <location>
        <begin position="12"/>
        <end position="29"/>
    </location>
</feature>
<accession>A0A183C2G6</accession>
<dbReference type="AlphaFoldDB" id="A0A183C2G6"/>
<reference evidence="3" key="3">
    <citation type="submission" date="2016-06" db="UniProtKB">
        <authorList>
            <consortium name="WormBaseParasite"/>
        </authorList>
    </citation>
    <scope>IDENTIFICATION</scope>
</reference>
<organism evidence="2 3">
    <name type="scientific">Globodera pallida</name>
    <name type="common">Potato cyst nematode worm</name>
    <name type="synonym">Heterodera pallida</name>
    <dbReference type="NCBI Taxonomy" id="36090"/>
    <lineage>
        <taxon>Eukaryota</taxon>
        <taxon>Metazoa</taxon>
        <taxon>Ecdysozoa</taxon>
        <taxon>Nematoda</taxon>
        <taxon>Chromadorea</taxon>
        <taxon>Rhabditida</taxon>
        <taxon>Tylenchina</taxon>
        <taxon>Tylenchomorpha</taxon>
        <taxon>Tylenchoidea</taxon>
        <taxon>Heteroderidae</taxon>
        <taxon>Heteroderinae</taxon>
        <taxon>Globodera</taxon>
    </lineage>
</organism>